<dbReference type="PANTHER" id="PTHR30580:SF0">
    <property type="entry name" value="PRIMOSOMAL PROTEIN N"/>
    <property type="match status" value="1"/>
</dbReference>
<dbReference type="Gene3D" id="3.40.1440.60">
    <property type="entry name" value="PriA, 3(prime) DNA-binding domain"/>
    <property type="match status" value="1"/>
</dbReference>
<dbReference type="Proteomes" id="UP000070505">
    <property type="component" value="Unassembled WGS sequence"/>
</dbReference>
<evidence type="ECO:0000313" key="6">
    <source>
        <dbReference type="EMBL" id="KXI18046.1"/>
    </source>
</evidence>
<name>A0A135Z8P6_GARVA</name>
<feature type="region of interest" description="Disordered" evidence="4">
    <location>
        <begin position="414"/>
        <end position="433"/>
    </location>
</feature>
<dbReference type="InterPro" id="IPR042115">
    <property type="entry name" value="PriA_3primeBD_sf"/>
</dbReference>
<dbReference type="PATRIC" id="fig|2702.101.peg.430"/>
<evidence type="ECO:0000256" key="3">
    <source>
        <dbReference type="ARBA" id="ARBA00023125"/>
    </source>
</evidence>
<evidence type="ECO:0000259" key="5">
    <source>
        <dbReference type="Pfam" id="PF17764"/>
    </source>
</evidence>
<reference evidence="6 7" key="1">
    <citation type="submission" date="2016-02" db="EMBL/GenBank/DDBJ databases">
        <authorList>
            <person name="Wen L."/>
            <person name="He K."/>
            <person name="Yang H."/>
        </authorList>
    </citation>
    <scope>NUCLEOTIDE SEQUENCE [LARGE SCALE GENOMIC DNA]</scope>
    <source>
        <strain evidence="6 7">CMW7778B</strain>
    </source>
</reference>
<comment type="caution">
    <text evidence="6">The sequence shown here is derived from an EMBL/GenBank/DDBJ whole genome shotgun (WGS) entry which is preliminary data.</text>
</comment>
<dbReference type="GO" id="GO:0043138">
    <property type="term" value="F:3'-5' DNA helicase activity"/>
    <property type="evidence" value="ECO:0007669"/>
    <property type="project" value="TreeGrafter"/>
</dbReference>
<dbReference type="GO" id="GO:0006302">
    <property type="term" value="P:double-strand break repair"/>
    <property type="evidence" value="ECO:0007669"/>
    <property type="project" value="TreeGrafter"/>
</dbReference>
<accession>A0A135Z8P6</accession>
<organism evidence="6 7">
    <name type="scientific">Gardnerella vaginalis</name>
    <dbReference type="NCBI Taxonomy" id="2702"/>
    <lineage>
        <taxon>Bacteria</taxon>
        <taxon>Bacillati</taxon>
        <taxon>Actinomycetota</taxon>
        <taxon>Actinomycetes</taxon>
        <taxon>Bifidobacteriales</taxon>
        <taxon>Bifidobacteriaceae</taxon>
        <taxon>Gardnerella</taxon>
    </lineage>
</organism>
<evidence type="ECO:0000313" key="7">
    <source>
        <dbReference type="Proteomes" id="UP000070505"/>
    </source>
</evidence>
<evidence type="ECO:0000256" key="2">
    <source>
        <dbReference type="ARBA" id="ARBA00022840"/>
    </source>
</evidence>
<dbReference type="RefSeq" id="WP_075523337.1">
    <property type="nucleotide sequence ID" value="NZ_KQ961857.1"/>
</dbReference>
<gene>
    <name evidence="6" type="ORF">HMPREF3230_00443</name>
</gene>
<dbReference type="Pfam" id="PF17764">
    <property type="entry name" value="PriA_3primeBD"/>
    <property type="match status" value="1"/>
</dbReference>
<dbReference type="PANTHER" id="PTHR30580">
    <property type="entry name" value="PRIMOSOMAL PROTEIN N"/>
    <property type="match status" value="1"/>
</dbReference>
<keyword evidence="3" id="KW-0238">DNA-binding</keyword>
<dbReference type="GO" id="GO:0003677">
    <property type="term" value="F:DNA binding"/>
    <property type="evidence" value="ECO:0007669"/>
    <property type="project" value="UniProtKB-KW"/>
</dbReference>
<evidence type="ECO:0000256" key="4">
    <source>
        <dbReference type="SAM" id="MobiDB-lite"/>
    </source>
</evidence>
<dbReference type="EMBL" id="LSRC01000017">
    <property type="protein sequence ID" value="KXI18046.1"/>
    <property type="molecule type" value="Genomic_DNA"/>
</dbReference>
<dbReference type="Gene3D" id="3.40.50.300">
    <property type="entry name" value="P-loop containing nucleotide triphosphate hydrolases"/>
    <property type="match status" value="1"/>
</dbReference>
<proteinExistence type="predicted"/>
<dbReference type="PROSITE" id="PS50096">
    <property type="entry name" value="IQ"/>
    <property type="match status" value="1"/>
</dbReference>
<evidence type="ECO:0000256" key="1">
    <source>
        <dbReference type="ARBA" id="ARBA00022741"/>
    </source>
</evidence>
<dbReference type="GO" id="GO:0005524">
    <property type="term" value="F:ATP binding"/>
    <property type="evidence" value="ECO:0007669"/>
    <property type="project" value="UniProtKB-KW"/>
</dbReference>
<dbReference type="GO" id="GO:0006310">
    <property type="term" value="P:DNA recombination"/>
    <property type="evidence" value="ECO:0007669"/>
    <property type="project" value="TreeGrafter"/>
</dbReference>
<sequence>MLQQPELEGLAHKKKRKKSASYSVPAHSNAVAHVMLDVQAAHLGHTFDYLIPEKYDDIARPGVLVRVRFGARRVNGIIWSRSDESHTTKDSLRFIDRVLSNGVLLSSSMRADILSIADAYGGTPANIIRLAVPQRIASVEDDAYFCNRSQKLRIKTLREKILPSLKFHEDLSSNLVEYNGSERVFRTSDERMIASYNNALSLKKALCHVNNPYSYISCDELNELRDFSNEVNNASQSSSFILDALPGSGRWAQDLAWIITTAIGSGRQVAVVLPTLREVNDVMRALMVCGIKPYKKLKNGEFSGDVVRLCAADTPADRYRSWIAISKGIVPCVLGTRAAMYAPVEGAALFVIVEDCAYQQADGMQPYAQARGVMRLRAKSHGGVFISMSFARSLVSQYEIDSEDYLRSSLKSNESNESNKLNESNNSNNYQNSSLVSGKSEIITPFNSVRYEASAWVRWLNRETLEKIGDESAGLRVPDTAVRIIKDALSIGKPVLMSIPQDGVTQSVICTKCRHQARCRRCTGPIDFGIDGAHSRCAWCGNSLANWSCTYCSGKSLRAIRVGASGTIKQLSMLFPGVKLIVSSPHCSNGIVHWINEEAVIVVATPGAEPRVKRLNNNYSFENSRKDIDLEPDFKRAAGDDFVDSSDRDNSINGVSDVENIGENLQSNLQSNASDVVYLNRSQKSDKNHNNISNISSIAYETFTGEYQVVALLDAWTSLYLTNLDGSYDVLESWMRASCACAAKSRGGCVMILGETHSAIAKSLESWDSSILASYELSERKRAALPPTVCAACVWGSRQAVMRALKNIGAIHNYCDEIESSKIKNNDNNADHYISSGFNKDIKNNDLPNIFVDNVAISPLLGIVPMHTPVSDHNLHFEELHDRVKAVVRVPLEFRGELVRRLRKELSEHSAFNYKGELRFSFDAKDLLAY</sequence>
<keyword evidence="1" id="KW-0547">Nucleotide-binding</keyword>
<dbReference type="AlphaFoldDB" id="A0A135Z8P6"/>
<protein>
    <recommendedName>
        <fullName evidence="5">Primosomal protein N' 3' DNA-binding domain-containing protein</fullName>
    </recommendedName>
</protein>
<feature type="region of interest" description="Disordered" evidence="4">
    <location>
        <begin position="1"/>
        <end position="22"/>
    </location>
</feature>
<dbReference type="InterPro" id="IPR027417">
    <property type="entry name" value="P-loop_NTPase"/>
</dbReference>
<dbReference type="GO" id="GO:0006270">
    <property type="term" value="P:DNA replication initiation"/>
    <property type="evidence" value="ECO:0007669"/>
    <property type="project" value="TreeGrafter"/>
</dbReference>
<dbReference type="InterPro" id="IPR041222">
    <property type="entry name" value="PriA_3primeBD"/>
</dbReference>
<feature type="domain" description="Primosomal protein N' 3' DNA-binding" evidence="5">
    <location>
        <begin position="34"/>
        <end position="133"/>
    </location>
</feature>
<keyword evidence="2" id="KW-0067">ATP-binding</keyword>